<name>A0A9Q1ICP1_SYNKA</name>
<evidence type="ECO:0000256" key="1">
    <source>
        <dbReference type="SAM" id="MobiDB-lite"/>
    </source>
</evidence>
<sequence length="116" mass="12270">MQRPQAAVTPTPFLSKLIVSTPTDRWGPAHNPHCHSTSGGERGREEESSACPGRGKIPEPQQRIILYSPRGLGSAARLDWRLCTGTEAARGPGAPAVRIPAGPGPVAVWPLKTSSD</sequence>
<keyword evidence="3" id="KW-1185">Reference proteome</keyword>
<evidence type="ECO:0000313" key="3">
    <source>
        <dbReference type="Proteomes" id="UP001152622"/>
    </source>
</evidence>
<protein>
    <submittedName>
        <fullName evidence="2">Uncharacterized protein</fullName>
    </submittedName>
</protein>
<comment type="caution">
    <text evidence="2">The sequence shown here is derived from an EMBL/GenBank/DDBJ whole genome shotgun (WGS) entry which is preliminary data.</text>
</comment>
<gene>
    <name evidence="2" type="ORF">SKAU_G00404110</name>
</gene>
<feature type="region of interest" description="Disordered" evidence="1">
    <location>
        <begin position="20"/>
        <end position="59"/>
    </location>
</feature>
<proteinExistence type="predicted"/>
<evidence type="ECO:0000313" key="2">
    <source>
        <dbReference type="EMBL" id="KAJ8334772.1"/>
    </source>
</evidence>
<reference evidence="2" key="1">
    <citation type="journal article" date="2023" name="Science">
        <title>Genome structures resolve the early diversification of teleost fishes.</title>
        <authorList>
            <person name="Parey E."/>
            <person name="Louis A."/>
            <person name="Montfort J."/>
            <person name="Bouchez O."/>
            <person name="Roques C."/>
            <person name="Iampietro C."/>
            <person name="Lluch J."/>
            <person name="Castinel A."/>
            <person name="Donnadieu C."/>
            <person name="Desvignes T."/>
            <person name="Floi Bucao C."/>
            <person name="Jouanno E."/>
            <person name="Wen M."/>
            <person name="Mejri S."/>
            <person name="Dirks R."/>
            <person name="Jansen H."/>
            <person name="Henkel C."/>
            <person name="Chen W.J."/>
            <person name="Zahm M."/>
            <person name="Cabau C."/>
            <person name="Klopp C."/>
            <person name="Thompson A.W."/>
            <person name="Robinson-Rechavi M."/>
            <person name="Braasch I."/>
            <person name="Lecointre G."/>
            <person name="Bobe J."/>
            <person name="Postlethwait J.H."/>
            <person name="Berthelot C."/>
            <person name="Roest Crollius H."/>
            <person name="Guiguen Y."/>
        </authorList>
    </citation>
    <scope>NUCLEOTIDE SEQUENCE</scope>
    <source>
        <strain evidence="2">WJC10195</strain>
    </source>
</reference>
<dbReference type="Proteomes" id="UP001152622">
    <property type="component" value="Chromosome 21"/>
</dbReference>
<organism evidence="2 3">
    <name type="scientific">Synaphobranchus kaupii</name>
    <name type="common">Kaup's arrowtooth eel</name>
    <dbReference type="NCBI Taxonomy" id="118154"/>
    <lineage>
        <taxon>Eukaryota</taxon>
        <taxon>Metazoa</taxon>
        <taxon>Chordata</taxon>
        <taxon>Craniata</taxon>
        <taxon>Vertebrata</taxon>
        <taxon>Euteleostomi</taxon>
        <taxon>Actinopterygii</taxon>
        <taxon>Neopterygii</taxon>
        <taxon>Teleostei</taxon>
        <taxon>Anguilliformes</taxon>
        <taxon>Synaphobranchidae</taxon>
        <taxon>Synaphobranchus</taxon>
    </lineage>
</organism>
<dbReference type="EMBL" id="JAINUF010000021">
    <property type="protein sequence ID" value="KAJ8334772.1"/>
    <property type="molecule type" value="Genomic_DNA"/>
</dbReference>
<accession>A0A9Q1ICP1</accession>
<dbReference type="AlphaFoldDB" id="A0A9Q1ICP1"/>